<evidence type="ECO:0000313" key="1">
    <source>
        <dbReference type="EMBL" id="CAJ1403581.1"/>
    </source>
</evidence>
<dbReference type="AlphaFoldDB" id="A0AA36NHC0"/>
<name>A0AA36NHC0_9DINO</name>
<accession>A0AA36NHC0</accession>
<evidence type="ECO:0000313" key="2">
    <source>
        <dbReference type="Proteomes" id="UP001178507"/>
    </source>
</evidence>
<gene>
    <name evidence="1" type="ORF">EVOR1521_LOCUS26230</name>
</gene>
<reference evidence="1" key="1">
    <citation type="submission" date="2023-08" db="EMBL/GenBank/DDBJ databases">
        <authorList>
            <person name="Chen Y."/>
            <person name="Shah S."/>
            <person name="Dougan E. K."/>
            <person name="Thang M."/>
            <person name="Chan C."/>
        </authorList>
    </citation>
    <scope>NUCLEOTIDE SEQUENCE</scope>
</reference>
<sequence>MAAFDDQSGITPEAIPDIAALFRSKPVLFGFVREGEAAGSSASSASAEEYGRGLGMSFQALGTYAPQAPAPVRDWCPTQDEVDRSLESTKSALNRQLGNKAKQPLYCVDWKAGKQALVYNYVCPEQKPAGLAGDAIFEWIESSSTEWRDASYGTAAVFPLESSEPGCYQDGSAAEDSEIVLYHSSRPALLNKILEEGLAPSIYSHGICGAWTFALAPWAAYRWGSCILEPVEGMVFTVKLPRRMLTEKSPRTPAADTVNTGLVSNQRIRGDGSGGYLRFVVPGQYMNSALPIRMTSVSFLLRDPNAMTFSEGLSYGVRLSALWVLGHSVCDEGDLALEPGLQPQRKPLLQGFDALIKQKEDKELADLLEHLGTI</sequence>
<protein>
    <submittedName>
        <fullName evidence="1">Uncharacterized protein</fullName>
    </submittedName>
</protein>
<dbReference type="EMBL" id="CAUJNA010003502">
    <property type="protein sequence ID" value="CAJ1403581.1"/>
    <property type="molecule type" value="Genomic_DNA"/>
</dbReference>
<dbReference type="Proteomes" id="UP001178507">
    <property type="component" value="Unassembled WGS sequence"/>
</dbReference>
<keyword evidence="2" id="KW-1185">Reference proteome</keyword>
<proteinExistence type="predicted"/>
<organism evidence="1 2">
    <name type="scientific">Effrenium voratum</name>
    <dbReference type="NCBI Taxonomy" id="2562239"/>
    <lineage>
        <taxon>Eukaryota</taxon>
        <taxon>Sar</taxon>
        <taxon>Alveolata</taxon>
        <taxon>Dinophyceae</taxon>
        <taxon>Suessiales</taxon>
        <taxon>Symbiodiniaceae</taxon>
        <taxon>Effrenium</taxon>
    </lineage>
</organism>
<comment type="caution">
    <text evidence="1">The sequence shown here is derived from an EMBL/GenBank/DDBJ whole genome shotgun (WGS) entry which is preliminary data.</text>
</comment>